<evidence type="ECO:0000313" key="3">
    <source>
        <dbReference type="Proteomes" id="UP000178759"/>
    </source>
</evidence>
<comment type="caution">
    <text evidence="2">The sequence shown here is derived from an EMBL/GenBank/DDBJ whole genome shotgun (WGS) entry which is preliminary data.</text>
</comment>
<dbReference type="SUPFAM" id="SSF117916">
    <property type="entry name" value="Fe-S cluster assembly (FSCA) domain-like"/>
    <property type="match status" value="1"/>
</dbReference>
<proteinExistence type="predicted"/>
<dbReference type="EMBL" id="MFJV01000001">
    <property type="protein sequence ID" value="OGG23754.1"/>
    <property type="molecule type" value="Genomic_DNA"/>
</dbReference>
<evidence type="ECO:0000313" key="2">
    <source>
        <dbReference type="EMBL" id="OGG23754.1"/>
    </source>
</evidence>
<dbReference type="AlphaFoldDB" id="A0A1F6AGA4"/>
<dbReference type="PANTHER" id="PTHR42831:SF1">
    <property type="entry name" value="FE-S PROTEIN MATURATION AUXILIARY FACTOR YITW"/>
    <property type="match status" value="1"/>
</dbReference>
<gene>
    <name evidence="2" type="ORF">A3A79_00925</name>
</gene>
<dbReference type="Gene3D" id="3.30.300.130">
    <property type="entry name" value="Fe-S cluster assembly (FSCA)"/>
    <property type="match status" value="1"/>
</dbReference>
<dbReference type="InterPro" id="IPR034904">
    <property type="entry name" value="FSCA_dom_sf"/>
</dbReference>
<reference evidence="2 3" key="1">
    <citation type="journal article" date="2016" name="Nat. Commun.">
        <title>Thousands of microbial genomes shed light on interconnected biogeochemical processes in an aquifer system.</title>
        <authorList>
            <person name="Anantharaman K."/>
            <person name="Brown C.T."/>
            <person name="Hug L.A."/>
            <person name="Sharon I."/>
            <person name="Castelle C.J."/>
            <person name="Probst A.J."/>
            <person name="Thomas B.C."/>
            <person name="Singh A."/>
            <person name="Wilkins M.J."/>
            <person name="Karaoz U."/>
            <person name="Brodie E.L."/>
            <person name="Williams K.H."/>
            <person name="Hubbard S.S."/>
            <person name="Banfield J.F."/>
        </authorList>
    </citation>
    <scope>NUCLEOTIDE SEQUENCE [LARGE SCALE GENOMIC DNA]</scope>
</reference>
<accession>A0A1F6AGA4</accession>
<organism evidence="2 3">
    <name type="scientific">Candidatus Gottesmanbacteria bacterium RIFCSPLOWO2_01_FULL_43_11b</name>
    <dbReference type="NCBI Taxonomy" id="1798392"/>
    <lineage>
        <taxon>Bacteria</taxon>
        <taxon>Candidatus Gottesmaniibacteriota</taxon>
    </lineage>
</organism>
<dbReference type="InterPro" id="IPR052339">
    <property type="entry name" value="Fe-S_Maturation_MIP18"/>
</dbReference>
<dbReference type="STRING" id="1798392.A3A79_00925"/>
<dbReference type="Pfam" id="PF01883">
    <property type="entry name" value="FeS_assembly_P"/>
    <property type="match status" value="1"/>
</dbReference>
<protein>
    <submittedName>
        <fullName evidence="2">Aromatic ring hydroxylase</fullName>
    </submittedName>
</protein>
<name>A0A1F6AGA4_9BACT</name>
<evidence type="ECO:0000259" key="1">
    <source>
        <dbReference type="Pfam" id="PF01883"/>
    </source>
</evidence>
<sequence length="99" mass="11013">MITKSDVENVLKNIPDPEIGVSLWDLGLIYNIEIKEGIVEILMTLTTIGCPLIHLIADPIKKEVGKLKGVKEVNVELTFEPPWSTEKLSDEAKLQLGFV</sequence>
<dbReference type="Proteomes" id="UP000178759">
    <property type="component" value="Unassembled WGS sequence"/>
</dbReference>
<dbReference type="InterPro" id="IPR002744">
    <property type="entry name" value="MIP18-like"/>
</dbReference>
<feature type="domain" description="MIP18 family-like" evidence="1">
    <location>
        <begin position="4"/>
        <end position="75"/>
    </location>
</feature>
<dbReference type="PANTHER" id="PTHR42831">
    <property type="entry name" value="FE-S PROTEIN MATURATION AUXILIARY FACTOR YITW"/>
    <property type="match status" value="1"/>
</dbReference>